<evidence type="ECO:0000259" key="1">
    <source>
        <dbReference type="Pfam" id="PF19780"/>
    </source>
</evidence>
<comment type="caution">
    <text evidence="2">The sequence shown here is derived from an EMBL/GenBank/DDBJ whole genome shotgun (WGS) entry which is preliminary data.</text>
</comment>
<dbReference type="Proteomes" id="UP000033121">
    <property type="component" value="Unassembled WGS sequence"/>
</dbReference>
<proteinExistence type="predicted"/>
<dbReference type="RefSeq" id="WP_052955550.1">
    <property type="nucleotide sequence ID" value="NZ_BBWV01000001.1"/>
</dbReference>
<feature type="domain" description="DUF6265" evidence="1">
    <location>
        <begin position="27"/>
        <end position="134"/>
    </location>
</feature>
<gene>
    <name evidence="2" type="ORF">FPE01S_01_12420</name>
</gene>
<accession>A0A0E9MX97</accession>
<dbReference type="Pfam" id="PF19780">
    <property type="entry name" value="DUF6265"/>
    <property type="match status" value="1"/>
</dbReference>
<dbReference type="STRING" id="1220578.FPE01S_01_12420"/>
<protein>
    <recommendedName>
        <fullName evidence="1">DUF6265 domain-containing protein</fullName>
    </recommendedName>
</protein>
<dbReference type="AlphaFoldDB" id="A0A0E9MX97"/>
<dbReference type="EMBL" id="BBWV01000001">
    <property type="protein sequence ID" value="GAO42229.1"/>
    <property type="molecule type" value="Genomic_DNA"/>
</dbReference>
<reference evidence="2 3" key="1">
    <citation type="submission" date="2015-04" db="EMBL/GenBank/DDBJ databases">
        <title>Whole genome shotgun sequence of Flavihumibacter petaseus NBRC 106054.</title>
        <authorList>
            <person name="Miyazawa S."/>
            <person name="Hosoyama A."/>
            <person name="Hashimoto M."/>
            <person name="Noguchi M."/>
            <person name="Tsuchikane K."/>
            <person name="Ohji S."/>
            <person name="Yamazoe A."/>
            <person name="Ichikawa N."/>
            <person name="Kimura A."/>
            <person name="Fujita N."/>
        </authorList>
    </citation>
    <scope>NUCLEOTIDE SEQUENCE [LARGE SCALE GENOMIC DNA]</scope>
    <source>
        <strain evidence="2 3">NBRC 106054</strain>
    </source>
</reference>
<evidence type="ECO:0000313" key="3">
    <source>
        <dbReference type="Proteomes" id="UP000033121"/>
    </source>
</evidence>
<keyword evidence="3" id="KW-1185">Reference proteome</keyword>
<dbReference type="OrthoDB" id="5382295at2"/>
<name>A0A0E9MX97_9BACT</name>
<evidence type="ECO:0000313" key="2">
    <source>
        <dbReference type="EMBL" id="GAO42229.1"/>
    </source>
</evidence>
<dbReference type="InterPro" id="IPR046232">
    <property type="entry name" value="DUF6265"/>
</dbReference>
<organism evidence="2 3">
    <name type="scientific">Flavihumibacter petaseus NBRC 106054</name>
    <dbReference type="NCBI Taxonomy" id="1220578"/>
    <lineage>
        <taxon>Bacteria</taxon>
        <taxon>Pseudomonadati</taxon>
        <taxon>Bacteroidota</taxon>
        <taxon>Chitinophagia</taxon>
        <taxon>Chitinophagales</taxon>
        <taxon>Chitinophagaceae</taxon>
        <taxon>Flavihumibacter</taxon>
    </lineage>
</organism>
<sequence length="152" mass="17467">MKIFSLAVLISFLLPQDKKNFQQLMALEGRWQRQGVEAPGFEEWKKADDQQLSGRSYLLKGEDTVVTETVKLSRRNGQIVYVATAANQNDNKPTAFFLVSAEKKIFVFENNDHDFPKRVIYHLVSADSLHAWIDGGALAPEKRVDYYFRKVK</sequence>